<organism evidence="3 4">
    <name type="scientific">Pararge aegeria aegeria</name>
    <dbReference type="NCBI Taxonomy" id="348720"/>
    <lineage>
        <taxon>Eukaryota</taxon>
        <taxon>Metazoa</taxon>
        <taxon>Ecdysozoa</taxon>
        <taxon>Arthropoda</taxon>
        <taxon>Hexapoda</taxon>
        <taxon>Insecta</taxon>
        <taxon>Pterygota</taxon>
        <taxon>Neoptera</taxon>
        <taxon>Endopterygota</taxon>
        <taxon>Lepidoptera</taxon>
        <taxon>Glossata</taxon>
        <taxon>Ditrysia</taxon>
        <taxon>Papilionoidea</taxon>
        <taxon>Nymphalidae</taxon>
        <taxon>Satyrinae</taxon>
        <taxon>Satyrini</taxon>
        <taxon>Parargina</taxon>
        <taxon>Pararge</taxon>
    </lineage>
</organism>
<keyword evidence="2" id="KW-0732">Signal</keyword>
<name>A0A8S4QDU0_9NEOP</name>
<evidence type="ECO:0000313" key="3">
    <source>
        <dbReference type="EMBL" id="CAH2208691.1"/>
    </source>
</evidence>
<protein>
    <submittedName>
        <fullName evidence="3">Jg20396 protein</fullName>
    </submittedName>
</protein>
<feature type="signal peptide" evidence="2">
    <location>
        <begin position="1"/>
        <end position="21"/>
    </location>
</feature>
<evidence type="ECO:0000313" key="4">
    <source>
        <dbReference type="Proteomes" id="UP000838756"/>
    </source>
</evidence>
<evidence type="ECO:0000256" key="1">
    <source>
        <dbReference type="SAM" id="MobiDB-lite"/>
    </source>
</evidence>
<keyword evidence="4" id="KW-1185">Reference proteome</keyword>
<evidence type="ECO:0000256" key="2">
    <source>
        <dbReference type="SAM" id="SignalP"/>
    </source>
</evidence>
<reference evidence="3" key="1">
    <citation type="submission" date="2022-03" db="EMBL/GenBank/DDBJ databases">
        <authorList>
            <person name="Lindestad O."/>
        </authorList>
    </citation>
    <scope>NUCLEOTIDE SEQUENCE</scope>
</reference>
<dbReference type="AlphaFoldDB" id="A0A8S4QDU0"/>
<dbReference type="Proteomes" id="UP000838756">
    <property type="component" value="Unassembled WGS sequence"/>
</dbReference>
<accession>A0A8S4QDU0</accession>
<proteinExistence type="predicted"/>
<dbReference type="EMBL" id="CAKXAJ010004308">
    <property type="protein sequence ID" value="CAH2208691.1"/>
    <property type="molecule type" value="Genomic_DNA"/>
</dbReference>
<sequence length="74" mass="8642">MGTPKVFFIFMILILQQTILASTLSRQKRCIVIQKQSGTHGDSSEGEDDRDVEPRKPEKRSDERYDRRNVEVNF</sequence>
<feature type="region of interest" description="Disordered" evidence="1">
    <location>
        <begin position="34"/>
        <end position="74"/>
    </location>
</feature>
<gene>
    <name evidence="3" type="primary">jg20396</name>
    <name evidence="3" type="ORF">PAEG_LOCUS1241</name>
</gene>
<feature type="chain" id="PRO_5035754095" evidence="2">
    <location>
        <begin position="22"/>
        <end position="74"/>
    </location>
</feature>
<comment type="caution">
    <text evidence="3">The sequence shown here is derived from an EMBL/GenBank/DDBJ whole genome shotgun (WGS) entry which is preliminary data.</text>
</comment>
<feature type="compositionally biased region" description="Basic and acidic residues" evidence="1">
    <location>
        <begin position="52"/>
        <end position="74"/>
    </location>
</feature>
<dbReference type="OrthoDB" id="7483192at2759"/>